<dbReference type="PANTHER" id="PTHR43537">
    <property type="entry name" value="TRANSCRIPTIONAL REGULATOR, GNTR FAMILY"/>
    <property type="match status" value="1"/>
</dbReference>
<evidence type="ECO:0000259" key="4">
    <source>
        <dbReference type="PROSITE" id="PS50949"/>
    </source>
</evidence>
<dbReference type="CDD" id="cd07377">
    <property type="entry name" value="WHTH_GntR"/>
    <property type="match status" value="1"/>
</dbReference>
<dbReference type="EMBL" id="CP049863">
    <property type="protein sequence ID" value="QIK64319.1"/>
    <property type="molecule type" value="Genomic_DNA"/>
</dbReference>
<keyword evidence="3" id="KW-0804">Transcription</keyword>
<dbReference type="Proteomes" id="UP000502677">
    <property type="component" value="Chromosome"/>
</dbReference>
<evidence type="ECO:0000256" key="1">
    <source>
        <dbReference type="ARBA" id="ARBA00023015"/>
    </source>
</evidence>
<keyword evidence="6" id="KW-1185">Reference proteome</keyword>
<dbReference type="GO" id="GO:0003677">
    <property type="term" value="F:DNA binding"/>
    <property type="evidence" value="ECO:0007669"/>
    <property type="project" value="UniProtKB-KW"/>
</dbReference>
<accession>A0A6G7XIR1</accession>
<dbReference type="SUPFAM" id="SSF46785">
    <property type="entry name" value="Winged helix' DNA-binding domain"/>
    <property type="match status" value="1"/>
</dbReference>
<evidence type="ECO:0000256" key="3">
    <source>
        <dbReference type="ARBA" id="ARBA00023163"/>
    </source>
</evidence>
<name>A0A6G7XIR1_9MICO</name>
<evidence type="ECO:0000256" key="2">
    <source>
        <dbReference type="ARBA" id="ARBA00023125"/>
    </source>
</evidence>
<feature type="domain" description="HTH gntR-type" evidence="4">
    <location>
        <begin position="12"/>
        <end position="79"/>
    </location>
</feature>
<dbReference type="PROSITE" id="PS50949">
    <property type="entry name" value="HTH_GNTR"/>
    <property type="match status" value="1"/>
</dbReference>
<keyword evidence="2" id="KW-0238">DNA-binding</keyword>
<dbReference type="SMART" id="SM00895">
    <property type="entry name" value="FCD"/>
    <property type="match status" value="1"/>
</dbReference>
<proteinExistence type="predicted"/>
<dbReference type="PRINTS" id="PR00035">
    <property type="entry name" value="HTHGNTR"/>
</dbReference>
<dbReference type="InterPro" id="IPR036388">
    <property type="entry name" value="WH-like_DNA-bd_sf"/>
</dbReference>
<dbReference type="InterPro" id="IPR011711">
    <property type="entry name" value="GntR_C"/>
</dbReference>
<keyword evidence="1" id="KW-0805">Transcription regulation</keyword>
<dbReference type="Pfam" id="PF07729">
    <property type="entry name" value="FCD"/>
    <property type="match status" value="1"/>
</dbReference>
<dbReference type="RefSeq" id="WP_166292652.1">
    <property type="nucleotide sequence ID" value="NZ_CP049863.1"/>
</dbReference>
<dbReference type="InterPro" id="IPR008920">
    <property type="entry name" value="TF_FadR/GntR_C"/>
</dbReference>
<dbReference type="InterPro" id="IPR036390">
    <property type="entry name" value="WH_DNA-bd_sf"/>
</dbReference>
<dbReference type="Pfam" id="PF00392">
    <property type="entry name" value="GntR"/>
    <property type="match status" value="1"/>
</dbReference>
<dbReference type="SUPFAM" id="SSF48008">
    <property type="entry name" value="GntR ligand-binding domain-like"/>
    <property type="match status" value="1"/>
</dbReference>
<dbReference type="SMART" id="SM00345">
    <property type="entry name" value="HTH_GNTR"/>
    <property type="match status" value="1"/>
</dbReference>
<dbReference type="PANTHER" id="PTHR43537:SF5">
    <property type="entry name" value="UXU OPERON TRANSCRIPTIONAL REGULATOR"/>
    <property type="match status" value="1"/>
</dbReference>
<dbReference type="Gene3D" id="1.20.120.530">
    <property type="entry name" value="GntR ligand-binding domain-like"/>
    <property type="match status" value="1"/>
</dbReference>
<gene>
    <name evidence="5" type="ORF">G7068_14745</name>
</gene>
<dbReference type="Gene3D" id="1.10.10.10">
    <property type="entry name" value="Winged helix-like DNA-binding domain superfamily/Winged helix DNA-binding domain"/>
    <property type="match status" value="1"/>
</dbReference>
<organism evidence="5 6">
    <name type="scientific">Leucobacter viscericola</name>
    <dbReference type="NCBI Taxonomy" id="2714935"/>
    <lineage>
        <taxon>Bacteria</taxon>
        <taxon>Bacillati</taxon>
        <taxon>Actinomycetota</taxon>
        <taxon>Actinomycetes</taxon>
        <taxon>Micrococcales</taxon>
        <taxon>Microbacteriaceae</taxon>
        <taxon>Leucobacter</taxon>
    </lineage>
</organism>
<sequence>MTSPASDTATGVALDEFVYQWVRDRIIDGTMPPGSRIRERELAEQLQVSRVPIREAFPRLESEGYIKSNHRRGVVVAPMELEEIVELFEVRRSLEVLAARLAAEYCAGGGSGEALMATLEEAEAVIARGDGDEIAEATAAIHDGIVTLSNNSLLQTLMVPVRARTQRLFHIVTERDERHLHHEHHDLCTAIVAGEVERAAALALAHVEHSRYETMPIVKRKLEAE</sequence>
<evidence type="ECO:0000313" key="6">
    <source>
        <dbReference type="Proteomes" id="UP000502677"/>
    </source>
</evidence>
<dbReference type="AlphaFoldDB" id="A0A6G7XIR1"/>
<reference evidence="5 6" key="1">
    <citation type="submission" date="2020-03" db="EMBL/GenBank/DDBJ databases">
        <title>Leucobacter sp. nov., isolated from beetles.</title>
        <authorList>
            <person name="Hyun D.-W."/>
            <person name="Bae J.-W."/>
        </authorList>
    </citation>
    <scope>NUCLEOTIDE SEQUENCE [LARGE SCALE GENOMIC DNA]</scope>
    <source>
        <strain evidence="5 6">HDW9C</strain>
    </source>
</reference>
<dbReference type="InterPro" id="IPR000524">
    <property type="entry name" value="Tscrpt_reg_HTH_GntR"/>
</dbReference>
<protein>
    <submittedName>
        <fullName evidence="5">GntR family transcriptional regulator</fullName>
    </submittedName>
</protein>
<dbReference type="KEGG" id="lvi:G7068_14745"/>
<dbReference type="GO" id="GO:0003700">
    <property type="term" value="F:DNA-binding transcription factor activity"/>
    <property type="evidence" value="ECO:0007669"/>
    <property type="project" value="InterPro"/>
</dbReference>
<evidence type="ECO:0000313" key="5">
    <source>
        <dbReference type="EMBL" id="QIK64319.1"/>
    </source>
</evidence>